<feature type="compositionally biased region" description="Polar residues" evidence="1">
    <location>
        <begin position="138"/>
        <end position="156"/>
    </location>
</feature>
<feature type="region of interest" description="Disordered" evidence="1">
    <location>
        <begin position="138"/>
        <end position="171"/>
    </location>
</feature>
<gene>
    <name evidence="3" type="primary">LOC115228710</name>
</gene>
<organism evidence="2 3">
    <name type="scientific">Octopus sinensis</name>
    <name type="common">East Asian common octopus</name>
    <dbReference type="NCBI Taxonomy" id="2607531"/>
    <lineage>
        <taxon>Eukaryota</taxon>
        <taxon>Metazoa</taxon>
        <taxon>Spiralia</taxon>
        <taxon>Lophotrochozoa</taxon>
        <taxon>Mollusca</taxon>
        <taxon>Cephalopoda</taxon>
        <taxon>Coleoidea</taxon>
        <taxon>Octopodiformes</taxon>
        <taxon>Octopoda</taxon>
        <taxon>Incirrata</taxon>
        <taxon>Octopodidae</taxon>
        <taxon>Octopus</taxon>
    </lineage>
</organism>
<accession>A0A6P7TYT8</accession>
<dbReference type="KEGG" id="osn:115228710"/>
<dbReference type="AlphaFoldDB" id="A0A6P7TYT8"/>
<reference evidence="3" key="1">
    <citation type="submission" date="2025-08" db="UniProtKB">
        <authorList>
            <consortium name="RefSeq"/>
        </authorList>
    </citation>
    <scope>IDENTIFICATION</scope>
</reference>
<evidence type="ECO:0000256" key="1">
    <source>
        <dbReference type="SAM" id="MobiDB-lite"/>
    </source>
</evidence>
<proteinExistence type="predicted"/>
<dbReference type="RefSeq" id="XP_029655095.1">
    <property type="nucleotide sequence ID" value="XM_029799235.1"/>
</dbReference>
<dbReference type="Proteomes" id="UP000515154">
    <property type="component" value="Unplaced"/>
</dbReference>
<keyword evidence="2" id="KW-1185">Reference proteome</keyword>
<evidence type="ECO:0000313" key="3">
    <source>
        <dbReference type="RefSeq" id="XP_029655095.1"/>
    </source>
</evidence>
<sequence length="348" mass="39625">MRIGEMVEDCPVSFLFLAFQCCQIDPDRRFSFPQISLRLESTLIDYINYGLTVEHATCTNKPWMSLNDLSSFSEQDCLGSELDLPSLAEVVPECEDLRTMSPREVGQAMTHLDPHYTSHGLGVDSILSLMAMSSNRAQLSAVHSTEESQSTRPSESNTDHCPPSHRRTHSLPYTQVQLKKLADRSLCSLPSDRNLKMKSDNRGEVPRLISRTLIHEMHNHAITLPMAIVNCKDTSVDSACTSVSIRRAQFANKSISDIQRKHAFAIENDFFQKFMSNCSSSSIYSSFDSQSDVQADKCKFYRFMRRYLTACLNSQNTFTNTDRRIIFTPETLKRMRDARELFKSLQND</sequence>
<protein>
    <submittedName>
        <fullName evidence="3">Uncharacterized protein LOC115228710</fullName>
    </submittedName>
</protein>
<name>A0A6P7TYT8_9MOLL</name>
<evidence type="ECO:0000313" key="2">
    <source>
        <dbReference type="Proteomes" id="UP000515154"/>
    </source>
</evidence>